<dbReference type="InterPro" id="IPR016181">
    <property type="entry name" value="Acyl_CoA_acyltransferase"/>
</dbReference>
<feature type="domain" description="N-acetyltransferase" evidence="1">
    <location>
        <begin position="3"/>
        <end position="137"/>
    </location>
</feature>
<dbReference type="Pfam" id="PF00583">
    <property type="entry name" value="Acetyltransf_1"/>
    <property type="match status" value="1"/>
</dbReference>
<gene>
    <name evidence="2" type="ORF">GJB61_11505</name>
</gene>
<keyword evidence="3" id="KW-1185">Reference proteome</keyword>
<evidence type="ECO:0000313" key="2">
    <source>
        <dbReference type="EMBL" id="MRN53622.1"/>
    </source>
</evidence>
<dbReference type="InterPro" id="IPR000182">
    <property type="entry name" value="GNAT_dom"/>
</dbReference>
<proteinExistence type="predicted"/>
<dbReference type="InterPro" id="IPR053144">
    <property type="entry name" value="Acetyltransferase_Butenolide"/>
</dbReference>
<dbReference type="PROSITE" id="PS51186">
    <property type="entry name" value="GNAT"/>
    <property type="match status" value="1"/>
</dbReference>
<dbReference type="CDD" id="cd04301">
    <property type="entry name" value="NAT_SF"/>
    <property type="match status" value="1"/>
</dbReference>
<evidence type="ECO:0000259" key="1">
    <source>
        <dbReference type="PROSITE" id="PS51186"/>
    </source>
</evidence>
<accession>A0A7X2H4Z0</accession>
<keyword evidence="2" id="KW-0808">Transferase</keyword>
<dbReference type="SUPFAM" id="SSF55729">
    <property type="entry name" value="Acyl-CoA N-acyltransferases (Nat)"/>
    <property type="match status" value="1"/>
</dbReference>
<comment type="caution">
    <text evidence="2">The sequence shown here is derived from an EMBL/GenBank/DDBJ whole genome shotgun (WGS) entry which is preliminary data.</text>
</comment>
<dbReference type="GO" id="GO:0016747">
    <property type="term" value="F:acyltransferase activity, transferring groups other than amino-acyl groups"/>
    <property type="evidence" value="ECO:0007669"/>
    <property type="project" value="InterPro"/>
</dbReference>
<dbReference type="PANTHER" id="PTHR43233">
    <property type="entry name" value="FAMILY N-ACETYLTRANSFERASE, PUTATIVE (AFU_ORTHOLOGUE AFUA_6G03350)-RELATED"/>
    <property type="match status" value="1"/>
</dbReference>
<dbReference type="AlphaFoldDB" id="A0A7X2H4Z0"/>
<dbReference type="PANTHER" id="PTHR43233:SF1">
    <property type="entry name" value="FAMILY N-ACETYLTRANSFERASE, PUTATIVE (AFU_ORTHOLOGUE AFUA_6G03350)-RELATED"/>
    <property type="match status" value="1"/>
</dbReference>
<dbReference type="EMBL" id="WJXB01000003">
    <property type="protein sequence ID" value="MRN53622.1"/>
    <property type="molecule type" value="Genomic_DNA"/>
</dbReference>
<evidence type="ECO:0000313" key="3">
    <source>
        <dbReference type="Proteomes" id="UP000463051"/>
    </source>
</evidence>
<protein>
    <submittedName>
        <fullName evidence="2">GNAT family N-acetyltransferase</fullName>
    </submittedName>
</protein>
<sequence length="137" mass="15639">MPFSFRTGNPDKEDYFQLFQSTGWNPEGDWTQEMLHEAARNSWYIVTVYDGDKLVASGRMVSDGIIQCFICEMMVLPEYQNQGLGKDILSRLITHAKDKGIRWIQLASAKGKQGFYEKFGFQARAVDAPGMNLFLLD</sequence>
<dbReference type="Proteomes" id="UP000463051">
    <property type="component" value="Unassembled WGS sequence"/>
</dbReference>
<dbReference type="RefSeq" id="WP_154118630.1">
    <property type="nucleotide sequence ID" value="NZ_WJXB01000003.1"/>
</dbReference>
<dbReference type="Gene3D" id="3.40.630.30">
    <property type="match status" value="1"/>
</dbReference>
<organism evidence="2 3">
    <name type="scientific">Paenibacillus monticola</name>
    <dbReference type="NCBI Taxonomy" id="2666075"/>
    <lineage>
        <taxon>Bacteria</taxon>
        <taxon>Bacillati</taxon>
        <taxon>Bacillota</taxon>
        <taxon>Bacilli</taxon>
        <taxon>Bacillales</taxon>
        <taxon>Paenibacillaceae</taxon>
        <taxon>Paenibacillus</taxon>
    </lineage>
</organism>
<name>A0A7X2H4Z0_9BACL</name>
<reference evidence="2 3" key="1">
    <citation type="submission" date="2019-11" db="EMBL/GenBank/DDBJ databases">
        <title>Paenibacillus monticola sp. nov., a novel PGPR strain isolated from mountain sample in China.</title>
        <authorList>
            <person name="Zhao Q."/>
            <person name="Li H.-P."/>
            <person name="Zhang J.-L."/>
        </authorList>
    </citation>
    <scope>NUCLEOTIDE SEQUENCE [LARGE SCALE GENOMIC DNA]</scope>
    <source>
        <strain evidence="2 3">LC-T2</strain>
    </source>
</reference>